<dbReference type="PANTHER" id="PTHR35998">
    <property type="entry name" value="OS02G0127900 PROTEIN"/>
    <property type="match status" value="1"/>
</dbReference>
<proteinExistence type="predicted"/>
<sequence length="225" mass="25734">MVLWEITLATAYVLGLPRTYRLALRMQRRLISPKYPKLKDFVYRRTRAVFNVALNVHKEVQRRDISVGRNIGNRILRFLDRIRPQANIRGAEPECKGSSAPKKLVRTNKAKPDTKQANPPNKSDHPPYTAYLGGQFSNTLRSRFSNRFGRLTPKTRPQSIPVIAMGLWWQPVRKNMMTIAASREAPPSQVWRSDFARLPRAPLAQSGFATSVMREDIAALICRPQ</sequence>
<dbReference type="AlphaFoldDB" id="A0A8T0H696"/>
<dbReference type="Proteomes" id="UP000822688">
    <property type="component" value="Chromosome 8"/>
</dbReference>
<evidence type="ECO:0000313" key="2">
    <source>
        <dbReference type="EMBL" id="KAG0564632.1"/>
    </source>
</evidence>
<evidence type="ECO:0000256" key="1">
    <source>
        <dbReference type="SAM" id="MobiDB-lite"/>
    </source>
</evidence>
<organism evidence="2 3">
    <name type="scientific">Ceratodon purpureus</name>
    <name type="common">Fire moss</name>
    <name type="synonym">Dicranum purpureum</name>
    <dbReference type="NCBI Taxonomy" id="3225"/>
    <lineage>
        <taxon>Eukaryota</taxon>
        <taxon>Viridiplantae</taxon>
        <taxon>Streptophyta</taxon>
        <taxon>Embryophyta</taxon>
        <taxon>Bryophyta</taxon>
        <taxon>Bryophytina</taxon>
        <taxon>Bryopsida</taxon>
        <taxon>Dicranidae</taxon>
        <taxon>Pseudoditrichales</taxon>
        <taxon>Ditrichaceae</taxon>
        <taxon>Ceratodon</taxon>
    </lineage>
</organism>
<evidence type="ECO:0000313" key="3">
    <source>
        <dbReference type="Proteomes" id="UP000822688"/>
    </source>
</evidence>
<comment type="caution">
    <text evidence="2">The sequence shown here is derived from an EMBL/GenBank/DDBJ whole genome shotgun (WGS) entry which is preliminary data.</text>
</comment>
<dbReference type="EMBL" id="CM026429">
    <property type="protein sequence ID" value="KAG0564632.1"/>
    <property type="molecule type" value="Genomic_DNA"/>
</dbReference>
<dbReference type="OrthoDB" id="2018352at2759"/>
<dbReference type="PANTHER" id="PTHR35998:SF1">
    <property type="entry name" value="OS02G0127900 PROTEIN"/>
    <property type="match status" value="1"/>
</dbReference>
<accession>A0A8T0H696</accession>
<protein>
    <submittedName>
        <fullName evidence="2">Uncharacterized protein</fullName>
    </submittedName>
</protein>
<name>A0A8T0H696_CERPU</name>
<reference evidence="2" key="1">
    <citation type="submission" date="2020-06" db="EMBL/GenBank/DDBJ databases">
        <title>WGS assembly of Ceratodon purpureus strain R40.</title>
        <authorList>
            <person name="Carey S.B."/>
            <person name="Jenkins J."/>
            <person name="Shu S."/>
            <person name="Lovell J.T."/>
            <person name="Sreedasyam A."/>
            <person name="Maumus F."/>
            <person name="Tiley G.P."/>
            <person name="Fernandez-Pozo N."/>
            <person name="Barry K."/>
            <person name="Chen C."/>
            <person name="Wang M."/>
            <person name="Lipzen A."/>
            <person name="Daum C."/>
            <person name="Saski C.A."/>
            <person name="Payton A.C."/>
            <person name="Mcbreen J.C."/>
            <person name="Conrad R.E."/>
            <person name="Kollar L.M."/>
            <person name="Olsson S."/>
            <person name="Huttunen S."/>
            <person name="Landis J.B."/>
            <person name="Wickett N.J."/>
            <person name="Johnson M.G."/>
            <person name="Rensing S.A."/>
            <person name="Grimwood J."/>
            <person name="Schmutz J."/>
            <person name="Mcdaniel S.F."/>
        </authorList>
    </citation>
    <scope>NUCLEOTIDE SEQUENCE</scope>
    <source>
        <strain evidence="2">R40</strain>
    </source>
</reference>
<keyword evidence="3" id="KW-1185">Reference proteome</keyword>
<feature type="region of interest" description="Disordered" evidence="1">
    <location>
        <begin position="89"/>
        <end position="128"/>
    </location>
</feature>
<gene>
    <name evidence="2" type="ORF">KC19_8G126800</name>
</gene>